<dbReference type="Pfam" id="PF00221">
    <property type="entry name" value="Lyase_aromatic"/>
    <property type="match status" value="1"/>
</dbReference>
<keyword evidence="1" id="KW-0456">Lyase</keyword>
<organism evidence="1 2">
    <name type="scientific">Pseudomonas batumici</name>
    <dbReference type="NCBI Taxonomy" id="226910"/>
    <lineage>
        <taxon>Bacteria</taxon>
        <taxon>Pseudomonadati</taxon>
        <taxon>Pseudomonadota</taxon>
        <taxon>Gammaproteobacteria</taxon>
        <taxon>Pseudomonadales</taxon>
        <taxon>Pseudomonadaceae</taxon>
        <taxon>Pseudomonas</taxon>
    </lineage>
</organism>
<dbReference type="PANTHER" id="PTHR10362">
    <property type="entry name" value="HISTIDINE AMMONIA-LYASE"/>
    <property type="match status" value="1"/>
</dbReference>
<dbReference type="STRING" id="226910.UCMB321_3784"/>
<gene>
    <name evidence="1" type="ORF">UCMB321_3784</name>
</gene>
<dbReference type="Proteomes" id="UP000031535">
    <property type="component" value="Unassembled WGS sequence"/>
</dbReference>
<comment type="caution">
    <text evidence="1">The sequence shown here is derived from an EMBL/GenBank/DDBJ whole genome shotgun (WGS) entry which is preliminary data.</text>
</comment>
<sequence>MKAHPQQITQVVLGDREPSIEEFVAVARYCAKVSFSEAYKNRVKRSRGLVERFLDENRLVYGVTTGFGDNVRHVISPQHAKELQVNIVRSHAVAVGEPLKREQVRAIQLMLLISLGKGFSGVRLELLELIAGLLNNEVVPFAPGEGSVGYLAVEGHLALVLLGEGKARVNGGEWVDGATALAQVGLQPTDLQCKEGLAMLNGTMSVTAIAILALYNAMQTASLADVAAALSLEALKGTIRAFDPRYHSIKAHKEQAQTARDIKAMLHDSQLIAENIDYRLQDAYSLRAIPQVHGASKRFIDHARENIENEIHSSGDNPIIYPLEDGDGIAISGANFDGSYIGLSADSLCVALANLAKISERRIDRMVNSHFSEMPAFLVRNPGLNSGYMILQYTAAGLYAEMKALSFPSSVDSFSTCANQEDLVSLAYNAAIKAYKVSEKLESVLAIELLVGCQALDFHDVRKASSVTRAVYDLVRSRVPVAEHDRAFYSDMVSVTEQVRSGEVLATVRKNLQ</sequence>
<dbReference type="AlphaFoldDB" id="A0A0C2EV13"/>
<dbReference type="Gene3D" id="1.20.200.10">
    <property type="entry name" value="Fumarase/aspartase (Central domain)"/>
    <property type="match status" value="1"/>
</dbReference>
<dbReference type="RefSeq" id="WP_040069792.1">
    <property type="nucleotide sequence ID" value="NZ_JXDG01000050.1"/>
</dbReference>
<dbReference type="InterPro" id="IPR024083">
    <property type="entry name" value="Fumarase/histidase_N"/>
</dbReference>
<dbReference type="EMBL" id="JXDG01000050">
    <property type="protein sequence ID" value="KIH82488.1"/>
    <property type="molecule type" value="Genomic_DNA"/>
</dbReference>
<dbReference type="Gene3D" id="1.10.275.10">
    <property type="entry name" value="Fumarase/aspartase (N-terminal domain)"/>
    <property type="match status" value="1"/>
</dbReference>
<dbReference type="GO" id="GO:0016841">
    <property type="term" value="F:ammonia-lyase activity"/>
    <property type="evidence" value="ECO:0007669"/>
    <property type="project" value="UniProtKB-ARBA"/>
</dbReference>
<protein>
    <submittedName>
        <fullName evidence="1">Histidine ammonia-lyase</fullName>
    </submittedName>
</protein>
<dbReference type="CDD" id="cd00332">
    <property type="entry name" value="PAL-HAL"/>
    <property type="match status" value="1"/>
</dbReference>
<dbReference type="PATRIC" id="fig|226910.6.peg.3776"/>
<dbReference type="NCBIfam" id="NF006871">
    <property type="entry name" value="PRK09367.1"/>
    <property type="match status" value="1"/>
</dbReference>
<dbReference type="OrthoDB" id="9806955at2"/>
<keyword evidence="2" id="KW-1185">Reference proteome</keyword>
<name>A0A0C2EV13_9PSED</name>
<dbReference type="InterPro" id="IPR001106">
    <property type="entry name" value="Aromatic_Lyase"/>
</dbReference>
<evidence type="ECO:0000313" key="2">
    <source>
        <dbReference type="Proteomes" id="UP000031535"/>
    </source>
</evidence>
<dbReference type="SUPFAM" id="SSF48557">
    <property type="entry name" value="L-aspartase-like"/>
    <property type="match status" value="1"/>
</dbReference>
<proteinExistence type="predicted"/>
<accession>A0A0C2EV13</accession>
<reference evidence="1 2" key="1">
    <citation type="submission" date="2015-01" db="EMBL/GenBank/DDBJ databases">
        <title>Complete genome of Pseudomonas batumici UCM B-321 producer of the batumin antibiotic with strong antistaphilococcal and potential anticancer activity.</title>
        <authorList>
            <person name="Klochko V.V."/>
            <person name="Zelena L.B."/>
            <person name="Elena K.A."/>
            <person name="Reva O.N."/>
        </authorList>
    </citation>
    <scope>NUCLEOTIDE SEQUENCE [LARGE SCALE GENOMIC DNA]</scope>
    <source>
        <strain evidence="1 2">UCM B-321</strain>
    </source>
</reference>
<evidence type="ECO:0000313" key="1">
    <source>
        <dbReference type="EMBL" id="KIH82488.1"/>
    </source>
</evidence>
<dbReference type="InterPro" id="IPR008948">
    <property type="entry name" value="L-Aspartase-like"/>
</dbReference>